<proteinExistence type="predicted"/>
<evidence type="ECO:0008006" key="4">
    <source>
        <dbReference type="Google" id="ProtNLM"/>
    </source>
</evidence>
<dbReference type="Proteomes" id="UP000204609">
    <property type="component" value="Segment"/>
</dbReference>
<organism evidence="2 3">
    <name type="scientific">Gordonia phage OneUp</name>
    <dbReference type="NCBI Taxonomy" id="1838074"/>
    <lineage>
        <taxon>Viruses</taxon>
        <taxon>Duplodnaviria</taxon>
        <taxon>Heunggongvirae</taxon>
        <taxon>Uroviricota</taxon>
        <taxon>Caudoviricetes</taxon>
        <taxon>Oneupvirus</taxon>
        <taxon>Oneupvirus oneup</taxon>
    </lineage>
</organism>
<dbReference type="KEGG" id="vg:28800490"/>
<evidence type="ECO:0000256" key="1">
    <source>
        <dbReference type="SAM" id="MobiDB-lite"/>
    </source>
</evidence>
<evidence type="ECO:0000313" key="2">
    <source>
        <dbReference type="EMBL" id="ANA86367.1"/>
    </source>
</evidence>
<protein>
    <recommendedName>
        <fullName evidence="4">Head-to-tail stopper</fullName>
    </recommendedName>
</protein>
<sequence length="114" mass="13028">MGEEIEIYRQTTTGRVKHGGHAKGERERDYSHTIDDVIISYDDTETEESGERLRDARTIRVKIWVTRGSDILAQDRIKLPDGLFYRVDGKPLERKSGLTGNIARTKILLVRTEG</sequence>
<dbReference type="RefSeq" id="YP_009274449.1">
    <property type="nucleotide sequence ID" value="NC_030917.1"/>
</dbReference>
<reference evidence="3" key="1">
    <citation type="submission" date="2016-03" db="EMBL/GenBank/DDBJ databases">
        <authorList>
            <person name="Ploux O."/>
        </authorList>
    </citation>
    <scope>NUCLEOTIDE SEQUENCE [LARGE SCALE GENOMIC DNA]</scope>
</reference>
<dbReference type="OrthoDB" id="27268at10239"/>
<dbReference type="GeneID" id="28800490"/>
<accession>A0A166Y900</accession>
<name>A0A166Y900_9CAUD</name>
<evidence type="ECO:0000313" key="3">
    <source>
        <dbReference type="Proteomes" id="UP000204609"/>
    </source>
</evidence>
<dbReference type="EMBL" id="KU998245">
    <property type="protein sequence ID" value="ANA86367.1"/>
    <property type="molecule type" value="Genomic_DNA"/>
</dbReference>
<gene>
    <name evidence="2" type="primary">32</name>
    <name evidence="2" type="ORF">PBI_ONEUP_32</name>
</gene>
<keyword evidence="3" id="KW-1185">Reference proteome</keyword>
<feature type="region of interest" description="Disordered" evidence="1">
    <location>
        <begin position="1"/>
        <end position="27"/>
    </location>
</feature>